<accession>A0A7K0ETG8</accession>
<dbReference type="AlphaFoldDB" id="A0A7K0ETG8"/>
<protein>
    <recommendedName>
        <fullName evidence="3">DUF4595 domain-containing protein</fullName>
    </recommendedName>
</protein>
<evidence type="ECO:0008006" key="3">
    <source>
        <dbReference type="Google" id="ProtNLM"/>
    </source>
</evidence>
<evidence type="ECO:0000313" key="1">
    <source>
        <dbReference type="EMBL" id="MRS65115.1"/>
    </source>
</evidence>
<sequence length="289" mass="32473">MHTFLRSVAIVTLIAVADSCAVRDHLAPETSSCRTTEFLGDLDYYVIPDGETVQIGQSVLGLSGNMIPVISIVKAGGTSLAVGYPEYTITYEYDSEGRVKKTATGGRLYRNERFTSEFSYAPNQVTEIYSAYNFRPEPYVETRVHMLNADGIEEKPNFSYANGLITEERYANYTIKNTIENGNIVKSENIPVDPSSGQQGLKTYEYDLSQLNPLPVFYPILAAPAPFKPNRNLLLKITDDDQVLDNIGPYVIEYSYVTNDWGFFQIEKVNRPNDNRISYNINGYKLSCQ</sequence>
<dbReference type="OrthoDB" id="945338at2"/>
<reference evidence="1 2" key="1">
    <citation type="journal article" date="2018" name="Antonie Van Leeuwenhoek">
        <title>Larkinella terrae sp. nov., isolated from soil on Jeju Island, South Korea.</title>
        <authorList>
            <person name="Ten L.N."/>
            <person name="Jeon J."/>
            <person name="Park S.J."/>
            <person name="Park S."/>
            <person name="Lee S.Y."/>
            <person name="Kim M.K."/>
            <person name="Jung H.Y."/>
        </authorList>
    </citation>
    <scope>NUCLEOTIDE SEQUENCE [LARGE SCALE GENOMIC DNA]</scope>
    <source>
        <strain evidence="1 2">KCTC 52001</strain>
    </source>
</reference>
<gene>
    <name evidence="1" type="ORF">GJJ30_27705</name>
</gene>
<keyword evidence="2" id="KW-1185">Reference proteome</keyword>
<name>A0A7K0ETG8_9BACT</name>
<proteinExistence type="predicted"/>
<dbReference type="Proteomes" id="UP000441754">
    <property type="component" value="Unassembled WGS sequence"/>
</dbReference>
<evidence type="ECO:0000313" key="2">
    <source>
        <dbReference type="Proteomes" id="UP000441754"/>
    </source>
</evidence>
<organism evidence="1 2">
    <name type="scientific">Larkinella terrae</name>
    <dbReference type="NCBI Taxonomy" id="2025311"/>
    <lineage>
        <taxon>Bacteria</taxon>
        <taxon>Pseudomonadati</taxon>
        <taxon>Bacteroidota</taxon>
        <taxon>Cytophagia</taxon>
        <taxon>Cytophagales</taxon>
        <taxon>Spirosomataceae</taxon>
        <taxon>Larkinella</taxon>
    </lineage>
</organism>
<dbReference type="RefSeq" id="WP_154178397.1">
    <property type="nucleotide sequence ID" value="NZ_WJXZ01000014.1"/>
</dbReference>
<dbReference type="EMBL" id="WJXZ01000014">
    <property type="protein sequence ID" value="MRS65115.1"/>
    <property type="molecule type" value="Genomic_DNA"/>
</dbReference>
<comment type="caution">
    <text evidence="1">The sequence shown here is derived from an EMBL/GenBank/DDBJ whole genome shotgun (WGS) entry which is preliminary data.</text>
</comment>